<dbReference type="InterPro" id="IPR024320">
    <property type="entry name" value="LPG_synthase_C"/>
</dbReference>
<keyword evidence="5 6" id="KW-0472">Membrane</keyword>
<evidence type="ECO:0000256" key="2">
    <source>
        <dbReference type="ARBA" id="ARBA00022475"/>
    </source>
</evidence>
<feature type="transmembrane region" description="Helical" evidence="6">
    <location>
        <begin position="7"/>
        <end position="28"/>
    </location>
</feature>
<protein>
    <submittedName>
        <fullName evidence="8">DUF2156 domain-containing protein</fullName>
    </submittedName>
</protein>
<dbReference type="InterPro" id="IPR051211">
    <property type="entry name" value="PG_lysyltransferase"/>
</dbReference>
<organism evidence="8 9">
    <name type="scientific">Lactococcus muris</name>
    <dbReference type="NCBI Taxonomy" id="2941330"/>
    <lineage>
        <taxon>Bacteria</taxon>
        <taxon>Bacillati</taxon>
        <taxon>Bacillota</taxon>
        <taxon>Bacilli</taxon>
        <taxon>Lactobacillales</taxon>
        <taxon>Streptococcaceae</taxon>
        <taxon>Lactococcus</taxon>
    </lineage>
</organism>
<keyword evidence="3 6" id="KW-0812">Transmembrane</keyword>
<accession>A0ABV4D6F3</accession>
<feature type="transmembrane region" description="Helical" evidence="6">
    <location>
        <begin position="128"/>
        <end position="150"/>
    </location>
</feature>
<feature type="transmembrane region" description="Helical" evidence="6">
    <location>
        <begin position="94"/>
        <end position="116"/>
    </location>
</feature>
<evidence type="ECO:0000259" key="7">
    <source>
        <dbReference type="Pfam" id="PF09924"/>
    </source>
</evidence>
<dbReference type="Proteomes" id="UP001565242">
    <property type="component" value="Unassembled WGS sequence"/>
</dbReference>
<dbReference type="EMBL" id="JBCLSQ010000004">
    <property type="protein sequence ID" value="MEY8537331.1"/>
    <property type="molecule type" value="Genomic_DNA"/>
</dbReference>
<feature type="transmembrane region" description="Helical" evidence="6">
    <location>
        <begin position="187"/>
        <end position="209"/>
    </location>
</feature>
<feature type="domain" description="Phosphatidylglycerol lysyltransferase C-terminal" evidence="7">
    <location>
        <begin position="228"/>
        <end position="527"/>
    </location>
</feature>
<evidence type="ECO:0000256" key="4">
    <source>
        <dbReference type="ARBA" id="ARBA00022989"/>
    </source>
</evidence>
<keyword evidence="2" id="KW-1003">Cell membrane</keyword>
<reference evidence="8 9" key="1">
    <citation type="submission" date="2024-03" db="EMBL/GenBank/DDBJ databases">
        <title>Mouse gut bacterial collection (mGBC) of GemPharmatech.</title>
        <authorList>
            <person name="He Y."/>
            <person name="Dong L."/>
            <person name="Wu D."/>
            <person name="Gao X."/>
            <person name="Lin Z."/>
        </authorList>
    </citation>
    <scope>NUCLEOTIDE SEQUENCE [LARGE SCALE GENOMIC DNA]</scope>
    <source>
        <strain evidence="8 9">20-218</strain>
    </source>
</reference>
<comment type="caution">
    <text evidence="8">The sequence shown here is derived from an EMBL/GenBank/DDBJ whole genome shotgun (WGS) entry which is preliminary data.</text>
</comment>
<dbReference type="PANTHER" id="PTHR34697:SF2">
    <property type="entry name" value="PHOSPHATIDYLGLYCEROL LYSYLTRANSFERASE"/>
    <property type="match status" value="1"/>
</dbReference>
<name>A0ABV4D6F3_9LACT</name>
<keyword evidence="9" id="KW-1185">Reference proteome</keyword>
<dbReference type="SUPFAM" id="SSF55729">
    <property type="entry name" value="Acyl-CoA N-acyltransferases (Nat)"/>
    <property type="match status" value="1"/>
</dbReference>
<evidence type="ECO:0000256" key="6">
    <source>
        <dbReference type="SAM" id="Phobius"/>
    </source>
</evidence>
<proteinExistence type="predicted"/>
<keyword evidence="4 6" id="KW-1133">Transmembrane helix</keyword>
<dbReference type="InterPro" id="IPR016181">
    <property type="entry name" value="Acyl_CoA_acyltransferase"/>
</dbReference>
<dbReference type="Pfam" id="PF09924">
    <property type="entry name" value="LPG_synthase_C"/>
    <property type="match status" value="1"/>
</dbReference>
<dbReference type="PANTHER" id="PTHR34697">
    <property type="entry name" value="PHOSPHATIDYLGLYCEROL LYSYLTRANSFERASE"/>
    <property type="match status" value="1"/>
</dbReference>
<evidence type="ECO:0000313" key="8">
    <source>
        <dbReference type="EMBL" id="MEY8537331.1"/>
    </source>
</evidence>
<evidence type="ECO:0000256" key="1">
    <source>
        <dbReference type="ARBA" id="ARBA00004651"/>
    </source>
</evidence>
<gene>
    <name evidence="8" type="ORF">AALM99_02565</name>
</gene>
<feature type="transmembrane region" description="Helical" evidence="6">
    <location>
        <begin position="48"/>
        <end position="66"/>
    </location>
</feature>
<evidence type="ECO:0000256" key="5">
    <source>
        <dbReference type="ARBA" id="ARBA00023136"/>
    </source>
</evidence>
<sequence>MYRLRIFAQNLAIFLSLMIDIGAISAFYLHRFPALREYFPSYRFMPHYILGFALGLLGLLVSFNLYRRVRSAWMITIIVQLIILRLNFISTQNFFSIGSIISLTILLILGLTHRDFSRTIDHNYARKAVFLGFIPLVLALFNTLLSLSFLRRDYLGNTDVYLIFKQSLHFLLTMDVKQAHFNSHVHGFYLVGLIIVTWICVVLALYYLLKPLVYYPILSGREKEKAIALVERYGQNPMAYMTIDGQKSYFFSVTVEGMLAYTVVNNVLVGCGDIVCAPKDAVRFMRELVHFSRRNGWKILFMDITETMRSAYESYGFSMIKIGEDACLRLEDFELKGKKTAKVRANINHARRLGITVSEYKPNDKRDVKIEEELRQVSEEWFGSKGPELGFMLGGLALESPLGRRYFYSRDASGKMLAFVIFVPYAEGEETGYMADVTRRRTHVPNGSMELCLLQAFETMREEGVTWGNLGLCSLANIEDKEDSSKVTTQLFQFIYENMNGVYGFKGLYQAKKKWNPSDWQTRYIAYAPKPFGFSYAYAMLKAQNPKGINKLIIDKLKSKIEK</sequence>
<comment type="subcellular location">
    <subcellularLocation>
        <location evidence="1">Cell membrane</location>
        <topology evidence="1">Multi-pass membrane protein</topology>
    </subcellularLocation>
</comment>
<dbReference type="RefSeq" id="WP_369917770.1">
    <property type="nucleotide sequence ID" value="NZ_JBCLSQ010000004.1"/>
</dbReference>
<evidence type="ECO:0000313" key="9">
    <source>
        <dbReference type="Proteomes" id="UP001565242"/>
    </source>
</evidence>
<evidence type="ECO:0000256" key="3">
    <source>
        <dbReference type="ARBA" id="ARBA00022692"/>
    </source>
</evidence>